<evidence type="ECO:0000313" key="2">
    <source>
        <dbReference type="Proteomes" id="UP000091967"/>
    </source>
</evidence>
<dbReference type="AlphaFoldDB" id="A0A1B8AEH0"/>
<keyword evidence="2" id="KW-1185">Reference proteome</keyword>
<dbReference type="InterPro" id="IPR010828">
    <property type="entry name" value="Atf2/Sli1-like"/>
</dbReference>
<evidence type="ECO:0000313" key="1">
    <source>
        <dbReference type="EMBL" id="OBS18842.1"/>
    </source>
</evidence>
<name>A0A1B8AEH0_FUSPO</name>
<dbReference type="EMBL" id="LYXU01000004">
    <property type="protein sequence ID" value="OBS18842.1"/>
    <property type="molecule type" value="Genomic_DNA"/>
</dbReference>
<dbReference type="InterPro" id="IPR052058">
    <property type="entry name" value="Alcohol_O-acetyltransferase"/>
</dbReference>
<accession>A0A1B8AEH0</accession>
<dbReference type="Proteomes" id="UP000091967">
    <property type="component" value="Unassembled WGS sequence"/>
</dbReference>
<dbReference type="Gene3D" id="3.30.559.10">
    <property type="entry name" value="Chloramphenicol acetyltransferase-like domain"/>
    <property type="match status" value="1"/>
</dbReference>
<dbReference type="GO" id="GO:0008080">
    <property type="term" value="F:N-acetyltransferase activity"/>
    <property type="evidence" value="ECO:0007669"/>
    <property type="project" value="TreeGrafter"/>
</dbReference>
<dbReference type="STRING" id="36050.A0A1B8AEH0"/>
<reference evidence="1 2" key="1">
    <citation type="submission" date="2016-06" db="EMBL/GenBank/DDBJ databases">
        <title>Living apart together: crosstalk between the core and supernumerary genomes in a fungal plant pathogen.</title>
        <authorList>
            <person name="Vanheule A."/>
            <person name="Audenaert K."/>
            <person name="Warris S."/>
            <person name="Van De Geest H."/>
            <person name="Schijlen E."/>
            <person name="Hofte M."/>
            <person name="De Saeger S."/>
            <person name="Haesaert G."/>
            <person name="Waalwijk C."/>
            <person name="Van Der Lee T."/>
        </authorList>
    </citation>
    <scope>NUCLEOTIDE SEQUENCE [LARGE SCALE GENOMIC DNA]</scope>
    <source>
        <strain evidence="1 2">2516</strain>
    </source>
</reference>
<protein>
    <submittedName>
        <fullName evidence="1">Uncharacterized protein</fullName>
    </submittedName>
</protein>
<dbReference type="PANTHER" id="PTHR28037">
    <property type="entry name" value="ALCOHOL O-ACETYLTRANSFERASE 1-RELATED"/>
    <property type="match status" value="1"/>
</dbReference>
<sequence>MSPKPKSYIRRLGYIELYQSGMHHLDHYCSTITTFRFRLPQSLANFQNHEQLVTRFDQAVAQTIAQFPLLQVGLVGEGSKKPVWVALDTVDLSDHITWVVRTDATGYEQEFEGNLQYQLDAKFEHLETRPGWRLLLMRTQAENFVDVMFVWNHSNIDGMGAKIFLRTLLNNLSQPSPASPLVQGSRVMTTKISTDHFPQPQEKLVKHKVTMGFAVSEIWHSFGPSALASSTAKARWAPIHPAPYITRHKCIDIDAITLKTLLGLCRQNETTLTGLLHGIVLACLSVDLSEGKADAFTVATSMDQRRFVTKEDRRAKYAHLDPATSVQNCVASVYHSFGREIVSDIRAEARVHNWPAQPIPALEPHIWRAAGMIRDDINERVSQGLTNSIVGLMKLVTDWQDYHKTTVKKPRELSWDVTNLGVVDNKPSNGSEDGWAVEKARFSLCADVAGPAMQINVVSVKDGDLTVEISWQDLEELNRVVSLPWGSLPVEWYLLNKWDTSSSLSIEEQREALVKAFIQENDISGFTSISEEALAVDRQELIQTILVPWRSQKLRRIAEKYNPRKPLFDVIAVLRTHYGGDSDNKFNRWIKDTSDTFDNMDPSGDLFGSPDERWWRVLDDPSLFDIGSQKWQTIYKVLPELATPEIRRDFNDHDVQEAREYVSCICDSRDPGDDDYEDAICATAKVGFCLIVADQEAFEDEELLLVFIDKKGNVVRQTAINPDDITSLPHYILRGSITESGFWRDAEVGNKYKTRGQIMRAVLPLVMAESE</sequence>
<dbReference type="SUPFAM" id="SSF52777">
    <property type="entry name" value="CoA-dependent acyltransferases"/>
    <property type="match status" value="1"/>
</dbReference>
<dbReference type="Pfam" id="PF07247">
    <property type="entry name" value="AATase"/>
    <property type="match status" value="1"/>
</dbReference>
<dbReference type="PANTHER" id="PTHR28037:SF1">
    <property type="entry name" value="ALCOHOL O-ACETYLTRANSFERASE 1-RELATED"/>
    <property type="match status" value="1"/>
</dbReference>
<proteinExistence type="predicted"/>
<comment type="caution">
    <text evidence="1">The sequence shown here is derived from an EMBL/GenBank/DDBJ whole genome shotgun (WGS) entry which is preliminary data.</text>
</comment>
<dbReference type="InterPro" id="IPR023213">
    <property type="entry name" value="CAT-like_dom_sf"/>
</dbReference>
<organism evidence="1 2">
    <name type="scientific">Fusarium poae</name>
    <dbReference type="NCBI Taxonomy" id="36050"/>
    <lineage>
        <taxon>Eukaryota</taxon>
        <taxon>Fungi</taxon>
        <taxon>Dikarya</taxon>
        <taxon>Ascomycota</taxon>
        <taxon>Pezizomycotina</taxon>
        <taxon>Sordariomycetes</taxon>
        <taxon>Hypocreomycetidae</taxon>
        <taxon>Hypocreales</taxon>
        <taxon>Nectriaceae</taxon>
        <taxon>Fusarium</taxon>
    </lineage>
</organism>
<gene>
    <name evidence="1" type="ORF">FPOA_10569</name>
</gene>